<evidence type="ECO:0008006" key="4">
    <source>
        <dbReference type="Google" id="ProtNLM"/>
    </source>
</evidence>
<reference evidence="2 3" key="1">
    <citation type="submission" date="2019-02" db="EMBL/GenBank/DDBJ databases">
        <title>Deep-cultivation of Planctomycetes and their phenomic and genomic characterization uncovers novel biology.</title>
        <authorList>
            <person name="Wiegand S."/>
            <person name="Jogler M."/>
            <person name="Boedeker C."/>
            <person name="Pinto D."/>
            <person name="Vollmers J."/>
            <person name="Rivas-Marin E."/>
            <person name="Kohn T."/>
            <person name="Peeters S.H."/>
            <person name="Heuer A."/>
            <person name="Rast P."/>
            <person name="Oberbeckmann S."/>
            <person name="Bunk B."/>
            <person name="Jeske O."/>
            <person name="Meyerdierks A."/>
            <person name="Storesund J.E."/>
            <person name="Kallscheuer N."/>
            <person name="Luecker S."/>
            <person name="Lage O.M."/>
            <person name="Pohl T."/>
            <person name="Merkel B.J."/>
            <person name="Hornburger P."/>
            <person name="Mueller R.-W."/>
            <person name="Bruemmer F."/>
            <person name="Labrenz M."/>
            <person name="Spormann A.M."/>
            <person name="Op den Camp H."/>
            <person name="Overmann J."/>
            <person name="Amann R."/>
            <person name="Jetten M.S.M."/>
            <person name="Mascher T."/>
            <person name="Medema M.H."/>
            <person name="Devos D.P."/>
            <person name="Kaster A.-K."/>
            <person name="Ovreas L."/>
            <person name="Rohde M."/>
            <person name="Galperin M.Y."/>
            <person name="Jogler C."/>
        </authorList>
    </citation>
    <scope>NUCLEOTIDE SEQUENCE [LARGE SCALE GENOMIC DNA]</scope>
    <source>
        <strain evidence="2 3">Pan189</strain>
    </source>
</reference>
<keyword evidence="1" id="KW-0472">Membrane</keyword>
<feature type="transmembrane region" description="Helical" evidence="1">
    <location>
        <begin position="322"/>
        <end position="355"/>
    </location>
</feature>
<feature type="transmembrane region" description="Helical" evidence="1">
    <location>
        <begin position="382"/>
        <end position="408"/>
    </location>
</feature>
<feature type="transmembrane region" description="Helical" evidence="1">
    <location>
        <begin position="16"/>
        <end position="36"/>
    </location>
</feature>
<name>A0A517R079_9PLAN</name>
<proteinExistence type="predicted"/>
<dbReference type="AlphaFoldDB" id="A0A517R079"/>
<keyword evidence="3" id="KW-1185">Reference proteome</keyword>
<dbReference type="EMBL" id="CP036268">
    <property type="protein sequence ID" value="QDT37305.1"/>
    <property type="molecule type" value="Genomic_DNA"/>
</dbReference>
<sequence length="416" mass="47099">MPRARWISEVPDIRRVSVFACVALVTLRLFIGWQLLHEGLWKTNTMDSARPWSGEGFLANAHGPLRDQYRSISGDPDSLDWLDYDKVADRWIDWKQRFIEHHPDLSESQLRKLNELVDGYEDFRAELVELPEAVEFPPKGVEKGAIRFEPDSKRLIVDGKLHLTQRERNRLITMAHPDWKDGDELPSEYAKAVDLVFKRAQRLGYLERLAAVLKGDPERITYDVTDRDGEVMESFVGEIDVYRAGLKKYNEDLAEADQAFEYDHLASQWKDLQEQRLELISPVVALETEMHDTAAKMLTIEQLSRGPVPEPWTMLRISDAMVITGLCTLGTLLIIGFATRFAAASAAILVLSFYLVWPPWPGVPEPPGTEHSLIVNKNLIEVAALISLAALPTGTWFGVDGIIGRLFAGRKQAKQS</sequence>
<evidence type="ECO:0000313" key="2">
    <source>
        <dbReference type="EMBL" id="QDT37305.1"/>
    </source>
</evidence>
<keyword evidence="1" id="KW-0812">Transmembrane</keyword>
<dbReference type="KEGG" id="svp:Pan189_16780"/>
<evidence type="ECO:0000313" key="3">
    <source>
        <dbReference type="Proteomes" id="UP000317318"/>
    </source>
</evidence>
<dbReference type="Proteomes" id="UP000317318">
    <property type="component" value="Chromosome"/>
</dbReference>
<protein>
    <recommendedName>
        <fullName evidence="4">DoxX</fullName>
    </recommendedName>
</protein>
<organism evidence="2 3">
    <name type="scientific">Stratiformator vulcanicus</name>
    <dbReference type="NCBI Taxonomy" id="2527980"/>
    <lineage>
        <taxon>Bacteria</taxon>
        <taxon>Pseudomonadati</taxon>
        <taxon>Planctomycetota</taxon>
        <taxon>Planctomycetia</taxon>
        <taxon>Planctomycetales</taxon>
        <taxon>Planctomycetaceae</taxon>
        <taxon>Stratiformator</taxon>
    </lineage>
</organism>
<accession>A0A517R079</accession>
<gene>
    <name evidence="2" type="ORF">Pan189_16780</name>
</gene>
<keyword evidence="1" id="KW-1133">Transmembrane helix</keyword>
<evidence type="ECO:0000256" key="1">
    <source>
        <dbReference type="SAM" id="Phobius"/>
    </source>
</evidence>